<evidence type="ECO:0000313" key="1">
    <source>
        <dbReference type="EMBL" id="PQJ73777.1"/>
    </source>
</evidence>
<sequence length="250" mass="27639">MAVLKSLLKIEGTLDGMSFYKKADGEYHVRAKKGIDKGRIQKDDAFQRTRENNQEFADVSKSGKLLRRSLIEMLADVKDRSKSTRMSSVLFKVKSFDMGSIRGERKVSIGILTAEGKTALSNFEFNKNAPLDAVLLAKYALNTTTNEITITGFNPYKMLAAPEGATHVRLVAAHAKLDFATEESDLVFSNEETLPINQTVTDVTLSFTTPAAGSGTEMHLLKVEFLQEFNASLYPLKNGTFNALKLMSVQ</sequence>
<keyword evidence="2" id="KW-1185">Reference proteome</keyword>
<dbReference type="AlphaFoldDB" id="A0A2S7W835"/>
<accession>A0A2S7W835</accession>
<comment type="caution">
    <text evidence="1">The sequence shown here is derived from an EMBL/GenBank/DDBJ whole genome shotgun (WGS) entry which is preliminary data.</text>
</comment>
<reference evidence="1 2" key="1">
    <citation type="submission" date="2016-12" db="EMBL/GenBank/DDBJ databases">
        <title>Trade-off between light-utilization and light-protection in marine flavobacteria.</title>
        <authorList>
            <person name="Kumagai Y."/>
            <person name="Yoshizawa S."/>
            <person name="Kogure K."/>
            <person name="Iwasaki W."/>
        </authorList>
    </citation>
    <scope>NUCLEOTIDE SEQUENCE [LARGE SCALE GENOMIC DNA]</scope>
    <source>
        <strain evidence="1 2">KCTC 22729</strain>
    </source>
</reference>
<evidence type="ECO:0000313" key="2">
    <source>
        <dbReference type="Proteomes" id="UP000237608"/>
    </source>
</evidence>
<proteinExistence type="predicted"/>
<protein>
    <submittedName>
        <fullName evidence="1">Uncharacterized protein</fullName>
    </submittedName>
</protein>
<name>A0A2S7W835_9FLAO</name>
<dbReference type="RefSeq" id="WP_105044932.1">
    <property type="nucleotide sequence ID" value="NZ_CP150662.1"/>
</dbReference>
<dbReference type="EMBL" id="MSCL01000001">
    <property type="protein sequence ID" value="PQJ73777.1"/>
    <property type="molecule type" value="Genomic_DNA"/>
</dbReference>
<organism evidence="1 2">
    <name type="scientific">Polaribacter gangjinensis</name>
    <dbReference type="NCBI Taxonomy" id="574710"/>
    <lineage>
        <taxon>Bacteria</taxon>
        <taxon>Pseudomonadati</taxon>
        <taxon>Bacteroidota</taxon>
        <taxon>Flavobacteriia</taxon>
        <taxon>Flavobacteriales</taxon>
        <taxon>Flavobacteriaceae</taxon>
    </lineage>
</organism>
<gene>
    <name evidence="1" type="ORF">BTO13_00120</name>
</gene>
<dbReference type="Proteomes" id="UP000237608">
    <property type="component" value="Unassembled WGS sequence"/>
</dbReference>
<dbReference type="OrthoDB" id="645138at2"/>